<evidence type="ECO:0000313" key="3">
    <source>
        <dbReference type="Proteomes" id="UP001335648"/>
    </source>
</evidence>
<comment type="caution">
    <text evidence="2">The sequence shown here is derived from an EMBL/GenBank/DDBJ whole genome shotgun (WGS) entry which is preliminary data.</text>
</comment>
<feature type="region of interest" description="Disordered" evidence="1">
    <location>
        <begin position="1"/>
        <end position="124"/>
    </location>
</feature>
<sequence length="159" mass="16952">MAQGGRTTEMFCAERGRENEKETDSLKDSKVKNKKDVKKKGENVERGNLSPGRAAAAAGEEANSAAAATAAGDERRRAEGKEKSTGHSIKDLPTKIAEDEAEKERTEAGEGTSKGKTMAGEKTGEEELVYKLELTLKINVGSGVTELTVLDLLVGIQET</sequence>
<evidence type="ECO:0000256" key="1">
    <source>
        <dbReference type="SAM" id="MobiDB-lite"/>
    </source>
</evidence>
<dbReference type="AlphaFoldDB" id="A0AAN8HH11"/>
<feature type="compositionally biased region" description="Basic and acidic residues" evidence="1">
    <location>
        <begin position="12"/>
        <end position="31"/>
    </location>
</feature>
<feature type="compositionally biased region" description="Low complexity" evidence="1">
    <location>
        <begin position="52"/>
        <end position="71"/>
    </location>
</feature>
<dbReference type="Proteomes" id="UP001335648">
    <property type="component" value="Unassembled WGS sequence"/>
</dbReference>
<proteinExistence type="predicted"/>
<organism evidence="2 3">
    <name type="scientific">Champsocephalus esox</name>
    <name type="common">pike icefish</name>
    <dbReference type="NCBI Taxonomy" id="159716"/>
    <lineage>
        <taxon>Eukaryota</taxon>
        <taxon>Metazoa</taxon>
        <taxon>Chordata</taxon>
        <taxon>Craniata</taxon>
        <taxon>Vertebrata</taxon>
        <taxon>Euteleostomi</taxon>
        <taxon>Actinopterygii</taxon>
        <taxon>Neopterygii</taxon>
        <taxon>Teleostei</taxon>
        <taxon>Neoteleostei</taxon>
        <taxon>Acanthomorphata</taxon>
        <taxon>Eupercaria</taxon>
        <taxon>Perciformes</taxon>
        <taxon>Notothenioidei</taxon>
        <taxon>Channichthyidae</taxon>
        <taxon>Champsocephalus</taxon>
    </lineage>
</organism>
<dbReference type="EMBL" id="JAULUE010002046">
    <property type="protein sequence ID" value="KAK5916024.1"/>
    <property type="molecule type" value="Genomic_DNA"/>
</dbReference>
<gene>
    <name evidence="2" type="ORF">CesoFtcFv8_001563</name>
</gene>
<accession>A0AAN8HH11</accession>
<evidence type="ECO:0000313" key="2">
    <source>
        <dbReference type="EMBL" id="KAK5916024.1"/>
    </source>
</evidence>
<name>A0AAN8HH11_9TELE</name>
<keyword evidence="3" id="KW-1185">Reference proteome</keyword>
<feature type="compositionally biased region" description="Basic and acidic residues" evidence="1">
    <location>
        <begin position="72"/>
        <end position="108"/>
    </location>
</feature>
<protein>
    <submittedName>
        <fullName evidence="2">Uncharacterized protein</fullName>
    </submittedName>
</protein>
<reference evidence="2 3" key="1">
    <citation type="journal article" date="2023" name="Mol. Biol. Evol.">
        <title>Genomics of Secondarily Temperate Adaptation in the Only Non-Antarctic Icefish.</title>
        <authorList>
            <person name="Rivera-Colon A.G."/>
            <person name="Rayamajhi N."/>
            <person name="Minhas B.F."/>
            <person name="Madrigal G."/>
            <person name="Bilyk K.T."/>
            <person name="Yoon V."/>
            <person name="Hune M."/>
            <person name="Gregory S."/>
            <person name="Cheng C.H.C."/>
            <person name="Catchen J.M."/>
        </authorList>
    </citation>
    <scope>NUCLEOTIDE SEQUENCE [LARGE SCALE GENOMIC DNA]</scope>
    <source>
        <strain evidence="2">JC2023a</strain>
    </source>
</reference>